<evidence type="ECO:0000256" key="1">
    <source>
        <dbReference type="SAM" id="Coils"/>
    </source>
</evidence>
<feature type="coiled-coil region" evidence="1">
    <location>
        <begin position="602"/>
        <end position="643"/>
    </location>
</feature>
<dbReference type="SUPFAM" id="SSF54001">
    <property type="entry name" value="Cysteine proteinases"/>
    <property type="match status" value="1"/>
</dbReference>
<proteinExistence type="predicted"/>
<organism evidence="3 4">
    <name type="scientific">Fusarium xylarioides</name>
    <dbReference type="NCBI Taxonomy" id="221167"/>
    <lineage>
        <taxon>Eukaryota</taxon>
        <taxon>Fungi</taxon>
        <taxon>Dikarya</taxon>
        <taxon>Ascomycota</taxon>
        <taxon>Pezizomycotina</taxon>
        <taxon>Sordariomycetes</taxon>
        <taxon>Hypocreomycetidae</taxon>
        <taxon>Hypocreales</taxon>
        <taxon>Nectriaceae</taxon>
        <taxon>Fusarium</taxon>
        <taxon>Fusarium fujikuroi species complex</taxon>
    </lineage>
</organism>
<reference evidence="3" key="2">
    <citation type="submission" date="2020-10" db="EMBL/GenBank/DDBJ databases">
        <authorList>
            <person name="Peck L.D."/>
            <person name="Nowell R.W."/>
            <person name="Flood J."/>
            <person name="Ryan M.J."/>
            <person name="Barraclough T.G."/>
        </authorList>
    </citation>
    <scope>NUCLEOTIDE SEQUENCE</scope>
    <source>
        <strain evidence="3">IMI 127659i</strain>
    </source>
</reference>
<keyword evidence="4" id="KW-1185">Reference proteome</keyword>
<keyword evidence="1" id="KW-0175">Coiled coil</keyword>
<feature type="compositionally biased region" description="Basic and acidic residues" evidence="2">
    <location>
        <begin position="280"/>
        <end position="289"/>
    </location>
</feature>
<evidence type="ECO:0008006" key="5">
    <source>
        <dbReference type="Google" id="ProtNLM"/>
    </source>
</evidence>
<dbReference type="AlphaFoldDB" id="A0A9P7IC39"/>
<dbReference type="EMBL" id="JADFTT010000008">
    <property type="protein sequence ID" value="KAG5773714.1"/>
    <property type="molecule type" value="Genomic_DNA"/>
</dbReference>
<evidence type="ECO:0000313" key="4">
    <source>
        <dbReference type="Proteomes" id="UP000750502"/>
    </source>
</evidence>
<feature type="region of interest" description="Disordered" evidence="2">
    <location>
        <begin position="167"/>
        <end position="213"/>
    </location>
</feature>
<dbReference type="InterPro" id="IPR038765">
    <property type="entry name" value="Papain-like_cys_pep_sf"/>
</dbReference>
<dbReference type="OrthoDB" id="5085208at2759"/>
<feature type="compositionally biased region" description="Low complexity" evidence="2">
    <location>
        <begin position="180"/>
        <end position="198"/>
    </location>
</feature>
<protein>
    <recommendedName>
        <fullName evidence="5">Ubiquitin-like protease family profile domain-containing protein</fullName>
    </recommendedName>
</protein>
<reference evidence="3" key="1">
    <citation type="journal article" date="2020" name="bioRxiv">
        <title>Historical genomics reveals the evolutionary mechanisms behind multiple outbreaks of the host-specific coffee wilt pathogen Fusarium xylarioides.</title>
        <authorList>
            <person name="Peck D."/>
            <person name="Nowell R.W."/>
            <person name="Flood J."/>
            <person name="Ryan M.J."/>
            <person name="Barraclough T.G."/>
        </authorList>
    </citation>
    <scope>NUCLEOTIDE SEQUENCE</scope>
    <source>
        <strain evidence="3">IMI 127659i</strain>
    </source>
</reference>
<accession>A0A9P7IC39</accession>
<evidence type="ECO:0000256" key="2">
    <source>
        <dbReference type="SAM" id="MobiDB-lite"/>
    </source>
</evidence>
<dbReference type="Proteomes" id="UP000750502">
    <property type="component" value="Unassembled WGS sequence"/>
</dbReference>
<comment type="caution">
    <text evidence="3">The sequence shown here is derived from an EMBL/GenBank/DDBJ whole genome shotgun (WGS) entry which is preliminary data.</text>
</comment>
<gene>
    <name evidence="3" type="ORF">H9Q72_000584</name>
</gene>
<dbReference type="Gene3D" id="3.40.395.10">
    <property type="entry name" value="Adenoviral Proteinase, Chain A"/>
    <property type="match status" value="1"/>
</dbReference>
<name>A0A9P7IC39_9HYPO</name>
<feature type="region of interest" description="Disordered" evidence="2">
    <location>
        <begin position="237"/>
        <end position="292"/>
    </location>
</feature>
<evidence type="ECO:0000313" key="3">
    <source>
        <dbReference type="EMBL" id="KAG5773714.1"/>
    </source>
</evidence>
<sequence>MSAGNLTMPTSPTKMSRAQQEAWLDEQWGGKSWLLDEVRFAHENPPKQNELSAGALDSLFKITILAQEEGIELQSLWRQASPHNVLWTGVCRHPRESLRLTSDVAKAALNSLKAIVRSRGAQEAGGPSEVIILESRETETEACMHVGSDHVESDSSDDEDIEPVLKATRSPSIIVGGCPGSPVKSPVKSPAKSPVRSPVKSEAKSPARVVGNNDKRISPISAFRYKELREQRPAVPNAASLPLTPHMKTSHHFIQPPATPSSKRKRDKDSSAMTPQRSTKRTETSKGEEEAVDQATTIYKQLTSNVKLMDGTLQFLTKALVSWLPLEQGKVKVLDPLWFKVDGTTAGHNIKLDGYTMLCFPIHHQKPKHWTLAIVEIDHDANSMVFNHHDSTEGEDRFNAVCESFQKWNETVGHKFQLRFNSVTPCTLQQDNISCGIHVLSCLRHALTNRHCPQSLNPFAERRFFVRMIKQSNSYEGDYPLREVKKRFEKQEPGMLAESVRKRTPESLEADRHLAAIAADRARDGLTDAQATLSRLRIEQGILAEAITRLDAAVETKPEPTRHLNLEPLDRGDSQEELSAHLSRYTKTLMDQSFANGSKIGRKILVEHHEEIIEKLKQAEKDVAQKQDEVDEAKRDVEIKTQMCDLKENMSNILNLNGSSLWDNWFERASN</sequence>